<keyword evidence="5" id="KW-1185">Reference proteome</keyword>
<evidence type="ECO:0000256" key="2">
    <source>
        <dbReference type="SAM" id="Phobius"/>
    </source>
</evidence>
<feature type="transmembrane region" description="Helical" evidence="2">
    <location>
        <begin position="120"/>
        <end position="142"/>
    </location>
</feature>
<dbReference type="EMBL" id="CP123872">
    <property type="protein sequence ID" value="WND03831.1"/>
    <property type="molecule type" value="Genomic_DNA"/>
</dbReference>
<name>A0AA52HA37_9PROT</name>
<dbReference type="RefSeq" id="WP_310799696.1">
    <property type="nucleotide sequence ID" value="NZ_CP123872.1"/>
</dbReference>
<feature type="transmembrane region" description="Helical" evidence="2">
    <location>
        <begin position="42"/>
        <end position="60"/>
    </location>
</feature>
<gene>
    <name evidence="4" type="ORF">QGN29_05515</name>
</gene>
<dbReference type="SMART" id="SM00248">
    <property type="entry name" value="ANK"/>
    <property type="match status" value="3"/>
</dbReference>
<dbReference type="InterPro" id="IPR036770">
    <property type="entry name" value="Ankyrin_rpt-contain_sf"/>
</dbReference>
<feature type="domain" description="Peptidase M56" evidence="3">
    <location>
        <begin position="17"/>
        <end position="317"/>
    </location>
</feature>
<dbReference type="KEGG" id="tmk:QGN29_05515"/>
<dbReference type="Pfam" id="PF05569">
    <property type="entry name" value="Peptidase_M56"/>
    <property type="match status" value="1"/>
</dbReference>
<evidence type="ECO:0000313" key="4">
    <source>
        <dbReference type="EMBL" id="WND03831.1"/>
    </source>
</evidence>
<evidence type="ECO:0000313" key="5">
    <source>
        <dbReference type="Proteomes" id="UP001268683"/>
    </source>
</evidence>
<evidence type="ECO:0000259" key="3">
    <source>
        <dbReference type="Pfam" id="PF05569"/>
    </source>
</evidence>
<keyword evidence="2" id="KW-0472">Membrane</keyword>
<dbReference type="InterPro" id="IPR052173">
    <property type="entry name" value="Beta-lactam_resp_regulator"/>
</dbReference>
<dbReference type="PROSITE" id="PS50088">
    <property type="entry name" value="ANK_REPEAT"/>
    <property type="match status" value="3"/>
</dbReference>
<feature type="repeat" description="ANK" evidence="1">
    <location>
        <begin position="406"/>
        <end position="438"/>
    </location>
</feature>
<dbReference type="InterPro" id="IPR008756">
    <property type="entry name" value="Peptidase_M56"/>
</dbReference>
<protein>
    <submittedName>
        <fullName evidence="4">M56 family metallopeptidase</fullName>
    </submittedName>
</protein>
<dbReference type="InterPro" id="IPR002110">
    <property type="entry name" value="Ankyrin_rpt"/>
</dbReference>
<dbReference type="Gene3D" id="1.25.40.20">
    <property type="entry name" value="Ankyrin repeat-containing domain"/>
    <property type="match status" value="1"/>
</dbReference>
<keyword evidence="2" id="KW-0812">Transmembrane</keyword>
<dbReference type="CDD" id="cd07341">
    <property type="entry name" value="M56_BlaR1_MecR1_like"/>
    <property type="match status" value="1"/>
</dbReference>
<dbReference type="PANTHER" id="PTHR34978:SF3">
    <property type="entry name" value="SLR0241 PROTEIN"/>
    <property type="match status" value="1"/>
</dbReference>
<feature type="repeat" description="ANK" evidence="1">
    <location>
        <begin position="472"/>
        <end position="500"/>
    </location>
</feature>
<dbReference type="PROSITE" id="PS50297">
    <property type="entry name" value="ANK_REP_REGION"/>
    <property type="match status" value="3"/>
</dbReference>
<sequence length="537" mass="59936">MLFELSILTTFILYHLAIGLLLLGGLTLLFRFFSVTAELKSWVWVTAFLLATLLPFSVFINESALSAEIKRQQGEASQMKALLRDQSSERTSEITRDAALTPKQASAAVQPPKEWTISGLTVLFLTPLLLIFLGIWGMGTLWRTLSVLRTFFRTQHLIRQASPVQTARSLDLASGTMPDNMAPLMSAPSIHSPMAVGLLAPTILLPDHFLHQLKPEQLQSILLHEQAHIDRCDLWVNLGQETLAILFWWSPIMRILNQQIHITRELACDMRAVKHLANSKSYAQSLVDCAHLMLRERRNILAMGLFSKKKELHYRINEVLTMKTIKAPRAIMTALTCVTLSALTYGSVNAYAPNVNLTLLEQEANHYSKLSRAEGEYLMELIKDRNYKKIDMLIQGGLNINTPLQGDGTALIIAVKTGDIDMVKHLISLGANVNQSAQGDGNPLIMAARDNHMEIAKLLISEGADVNGFVSSDETPLIQASWNGNFNMVKYLVEKGADVNFGVTVNDYRGKKEYRSPLSMAKSKKIKRFLTNRGAKK</sequence>
<reference evidence="4" key="1">
    <citation type="submission" date="2023-04" db="EMBL/GenBank/DDBJ databases">
        <title>Complete genome sequence of Temperatibacter marinus.</title>
        <authorList>
            <person name="Rong J.-C."/>
            <person name="Yi M.-L."/>
            <person name="Zhao Q."/>
        </authorList>
    </citation>
    <scope>NUCLEOTIDE SEQUENCE</scope>
    <source>
        <strain evidence="4">NBRC 110045</strain>
    </source>
</reference>
<proteinExistence type="predicted"/>
<feature type="repeat" description="ANK" evidence="1">
    <location>
        <begin position="439"/>
        <end position="467"/>
    </location>
</feature>
<keyword evidence="2" id="KW-1133">Transmembrane helix</keyword>
<organism evidence="4 5">
    <name type="scientific">Temperatibacter marinus</name>
    <dbReference type="NCBI Taxonomy" id="1456591"/>
    <lineage>
        <taxon>Bacteria</taxon>
        <taxon>Pseudomonadati</taxon>
        <taxon>Pseudomonadota</taxon>
        <taxon>Alphaproteobacteria</taxon>
        <taxon>Kordiimonadales</taxon>
        <taxon>Temperatibacteraceae</taxon>
        <taxon>Temperatibacter</taxon>
    </lineage>
</organism>
<accession>A0AA52HA37</accession>
<keyword evidence="1" id="KW-0040">ANK repeat</keyword>
<dbReference type="PANTHER" id="PTHR34978">
    <property type="entry name" value="POSSIBLE SENSOR-TRANSDUCER PROTEIN BLAR"/>
    <property type="match status" value="1"/>
</dbReference>
<feature type="transmembrane region" description="Helical" evidence="2">
    <location>
        <begin position="12"/>
        <end position="30"/>
    </location>
</feature>
<dbReference type="Proteomes" id="UP001268683">
    <property type="component" value="Chromosome"/>
</dbReference>
<dbReference type="AlphaFoldDB" id="A0AA52HA37"/>
<dbReference type="SUPFAM" id="SSF48403">
    <property type="entry name" value="Ankyrin repeat"/>
    <property type="match status" value="1"/>
</dbReference>
<evidence type="ECO:0000256" key="1">
    <source>
        <dbReference type="PROSITE-ProRule" id="PRU00023"/>
    </source>
</evidence>
<dbReference type="Pfam" id="PF12796">
    <property type="entry name" value="Ank_2"/>
    <property type="match status" value="1"/>
</dbReference>